<comment type="caution">
    <text evidence="1">The sequence shown here is derived from an EMBL/GenBank/DDBJ whole genome shotgun (WGS) entry which is preliminary data.</text>
</comment>
<reference evidence="1 2" key="1">
    <citation type="journal article" date="2019" name="Int. J. Syst. Evol. Microbiol.">
        <title>The Global Catalogue of Microorganisms (GCM) 10K type strain sequencing project: providing services to taxonomists for standard genome sequencing and annotation.</title>
        <authorList>
            <consortium name="The Broad Institute Genomics Platform"/>
            <consortium name="The Broad Institute Genome Sequencing Center for Infectious Disease"/>
            <person name="Wu L."/>
            <person name="Ma J."/>
        </authorList>
    </citation>
    <scope>NUCLEOTIDE SEQUENCE [LARGE SCALE GENOMIC DNA]</scope>
    <source>
        <strain evidence="1 2">JCM 15976</strain>
    </source>
</reference>
<accession>A0ABN1JZF6</accession>
<protein>
    <submittedName>
        <fullName evidence="1">Uncharacterized protein</fullName>
    </submittedName>
</protein>
<name>A0ABN1JZF6_9FLAO</name>
<dbReference type="EMBL" id="BAAAGF010000006">
    <property type="protein sequence ID" value="GAA0750211.1"/>
    <property type="molecule type" value="Genomic_DNA"/>
</dbReference>
<sequence>MRTQIYTENPAALRGFFSWLKKTINNVVSAVVEVSRDPFFILEIVHDAFDGGGFTFGIGNNNGSANLFRESGYFEQVVSLNEYEENMLDLWVEQRFLPFFKQYFLRLKQFSSQTPTISNFTDYYNSVHEFLGLIKWYRSYVLINGESGLTMNALKVRNQFLTFQINLLETELNSYIQEKSISVSSRLTSKTINTNEYIQLQLNIPNSLEIEVLQITQNTISDPGINIINEPTPKPSDNTSSTSGIIWMLVGFGAMYLLSNEKDKVNEEETVD</sequence>
<dbReference type="Proteomes" id="UP001500736">
    <property type="component" value="Unassembled WGS sequence"/>
</dbReference>
<evidence type="ECO:0000313" key="1">
    <source>
        <dbReference type="EMBL" id="GAA0750211.1"/>
    </source>
</evidence>
<organism evidence="1 2">
    <name type="scientific">Gaetbulibacter jejuensis</name>
    <dbReference type="NCBI Taxonomy" id="584607"/>
    <lineage>
        <taxon>Bacteria</taxon>
        <taxon>Pseudomonadati</taxon>
        <taxon>Bacteroidota</taxon>
        <taxon>Flavobacteriia</taxon>
        <taxon>Flavobacteriales</taxon>
        <taxon>Flavobacteriaceae</taxon>
        <taxon>Gaetbulibacter</taxon>
    </lineage>
</organism>
<keyword evidence="2" id="KW-1185">Reference proteome</keyword>
<gene>
    <name evidence="1" type="ORF">GCM10009431_30550</name>
</gene>
<evidence type="ECO:0000313" key="2">
    <source>
        <dbReference type="Proteomes" id="UP001500736"/>
    </source>
</evidence>
<dbReference type="RefSeq" id="WP_343799692.1">
    <property type="nucleotide sequence ID" value="NZ_BAAAGF010000006.1"/>
</dbReference>
<proteinExistence type="predicted"/>